<feature type="compositionally biased region" description="Low complexity" evidence="1">
    <location>
        <begin position="38"/>
        <end position="78"/>
    </location>
</feature>
<evidence type="ECO:0000256" key="1">
    <source>
        <dbReference type="SAM" id="MobiDB-lite"/>
    </source>
</evidence>
<feature type="compositionally biased region" description="Basic and acidic residues" evidence="1">
    <location>
        <begin position="81"/>
        <end position="90"/>
    </location>
</feature>
<dbReference type="PROSITE" id="PS51257">
    <property type="entry name" value="PROKAR_LIPOPROTEIN"/>
    <property type="match status" value="1"/>
</dbReference>
<proteinExistence type="predicted"/>
<evidence type="ECO:0000313" key="4">
    <source>
        <dbReference type="Proteomes" id="UP000627205"/>
    </source>
</evidence>
<gene>
    <name evidence="3" type="ORF">GCM10011430_22940</name>
</gene>
<reference evidence="3" key="1">
    <citation type="journal article" date="2014" name="Int. J. Syst. Evol. Microbiol.">
        <title>Complete genome sequence of Corynebacterium casei LMG S-19264T (=DSM 44701T), isolated from a smear-ripened cheese.</title>
        <authorList>
            <consortium name="US DOE Joint Genome Institute (JGI-PGF)"/>
            <person name="Walter F."/>
            <person name="Albersmeier A."/>
            <person name="Kalinowski J."/>
            <person name="Ruckert C."/>
        </authorList>
    </citation>
    <scope>NUCLEOTIDE SEQUENCE</scope>
    <source>
        <strain evidence="3">CCM 7664</strain>
    </source>
</reference>
<protein>
    <recommendedName>
        <fullName evidence="5">Lipoprotein</fullName>
    </recommendedName>
</protein>
<accession>A0A8J3AXG1</accession>
<comment type="caution">
    <text evidence="3">The sequence shown here is derived from an EMBL/GenBank/DDBJ whole genome shotgun (WGS) entry which is preliminary data.</text>
</comment>
<sequence length="113" mass="11169">MFPVRSVLASALSSAMLIALLAGCDRAETPPAPKTGDSPGTSGSIASPPSSMPAPETSTPPAAPDGASGDSGDASGPTQAHPKDLSKQEESTTMPNSGQANNHSTANPVTDQK</sequence>
<feature type="compositionally biased region" description="Polar residues" evidence="1">
    <location>
        <begin position="91"/>
        <end position="113"/>
    </location>
</feature>
<evidence type="ECO:0008006" key="5">
    <source>
        <dbReference type="Google" id="ProtNLM"/>
    </source>
</evidence>
<feature type="signal peptide" evidence="2">
    <location>
        <begin position="1"/>
        <end position="27"/>
    </location>
</feature>
<dbReference type="AlphaFoldDB" id="A0A8J3AXG1"/>
<keyword evidence="4" id="KW-1185">Reference proteome</keyword>
<organism evidence="3 4">
    <name type="scientific">Oxalicibacterium solurbis</name>
    <dbReference type="NCBI Taxonomy" id="69280"/>
    <lineage>
        <taxon>Bacteria</taxon>
        <taxon>Pseudomonadati</taxon>
        <taxon>Pseudomonadota</taxon>
        <taxon>Betaproteobacteria</taxon>
        <taxon>Burkholderiales</taxon>
        <taxon>Oxalobacteraceae</taxon>
        <taxon>Oxalicibacterium</taxon>
    </lineage>
</organism>
<feature type="chain" id="PRO_5035231968" description="Lipoprotein" evidence="2">
    <location>
        <begin position="28"/>
        <end position="113"/>
    </location>
</feature>
<reference evidence="3" key="2">
    <citation type="submission" date="2020-09" db="EMBL/GenBank/DDBJ databases">
        <authorList>
            <person name="Sun Q."/>
            <person name="Sedlacek I."/>
        </authorList>
    </citation>
    <scope>NUCLEOTIDE SEQUENCE</scope>
    <source>
        <strain evidence="3">CCM 7664</strain>
    </source>
</reference>
<keyword evidence="2" id="KW-0732">Signal</keyword>
<feature type="region of interest" description="Disordered" evidence="1">
    <location>
        <begin position="26"/>
        <end position="113"/>
    </location>
</feature>
<dbReference type="Proteomes" id="UP000627205">
    <property type="component" value="Unassembled WGS sequence"/>
</dbReference>
<evidence type="ECO:0000313" key="3">
    <source>
        <dbReference type="EMBL" id="GGI55120.1"/>
    </source>
</evidence>
<dbReference type="RefSeq" id="WP_188421859.1">
    <property type="nucleotide sequence ID" value="NZ_BMDP01000003.1"/>
</dbReference>
<name>A0A8J3AXG1_9BURK</name>
<evidence type="ECO:0000256" key="2">
    <source>
        <dbReference type="SAM" id="SignalP"/>
    </source>
</evidence>
<dbReference type="EMBL" id="BMDP01000003">
    <property type="protein sequence ID" value="GGI55120.1"/>
    <property type="molecule type" value="Genomic_DNA"/>
</dbReference>